<reference evidence="1" key="1">
    <citation type="submission" date="2020-10" db="EMBL/GenBank/DDBJ databases">
        <title>Catharus ustulatus (Swainson's thrush) genome, bCatUst1, primary haplotype v2.</title>
        <authorList>
            <person name="Delmore K."/>
            <person name="Vafadar M."/>
            <person name="Formenti G."/>
            <person name="Chow W."/>
            <person name="Pelan S."/>
            <person name="Howe K."/>
            <person name="Rhie A."/>
            <person name="Mountcastle J."/>
            <person name="Haase B."/>
            <person name="Fedrigo O."/>
            <person name="Jarvis E.D."/>
        </authorList>
    </citation>
    <scope>NUCLEOTIDE SEQUENCE [LARGE SCALE GENOMIC DNA]</scope>
</reference>
<dbReference type="PANTHER" id="PTHR12563">
    <property type="entry name" value="GLYCEROL-3-PHOSPHATE ACYLTRANSFERASE"/>
    <property type="match status" value="1"/>
</dbReference>
<evidence type="ECO:0008006" key="3">
    <source>
        <dbReference type="Google" id="ProtNLM"/>
    </source>
</evidence>
<dbReference type="GO" id="GO:0004366">
    <property type="term" value="F:glycerol-3-phosphate O-acyltransferase activity"/>
    <property type="evidence" value="ECO:0007669"/>
    <property type="project" value="TreeGrafter"/>
</dbReference>
<dbReference type="GO" id="GO:0006072">
    <property type="term" value="P:glycerol-3-phosphate metabolic process"/>
    <property type="evidence" value="ECO:0007669"/>
    <property type="project" value="TreeGrafter"/>
</dbReference>
<reference evidence="1" key="2">
    <citation type="submission" date="2025-08" db="UniProtKB">
        <authorList>
            <consortium name="Ensembl"/>
        </authorList>
    </citation>
    <scope>IDENTIFICATION</scope>
</reference>
<evidence type="ECO:0000313" key="2">
    <source>
        <dbReference type="Proteomes" id="UP000694563"/>
    </source>
</evidence>
<reference evidence="1" key="3">
    <citation type="submission" date="2025-09" db="UniProtKB">
        <authorList>
            <consortium name="Ensembl"/>
        </authorList>
    </citation>
    <scope>IDENTIFICATION</scope>
</reference>
<dbReference type="GO" id="GO:0019432">
    <property type="term" value="P:triglyceride biosynthetic process"/>
    <property type="evidence" value="ECO:0007669"/>
    <property type="project" value="TreeGrafter"/>
</dbReference>
<dbReference type="GO" id="GO:0034587">
    <property type="term" value="P:piRNA processing"/>
    <property type="evidence" value="ECO:0007669"/>
    <property type="project" value="TreeGrafter"/>
</dbReference>
<protein>
    <recommendedName>
        <fullName evidence="3">Mitochondrial glycerol-3-phosphate acyltransferase 2</fullName>
    </recommendedName>
</protein>
<dbReference type="GO" id="GO:0031966">
    <property type="term" value="C:mitochondrial membrane"/>
    <property type="evidence" value="ECO:0007669"/>
    <property type="project" value="TreeGrafter"/>
</dbReference>
<sequence>GAKELESQCSRIQTWISHSGPKLEVFIPFLGKYHRPVSGRCCQTCTPRSWVGEMSPYVPSRFRGWLVRRVCGFLAAWEWKIPAETPGELLVRICSSQRWVGAAGAIPGPPSPSRGQPLIMGILFGPWIPVPHSQFSHRLCYWLLPKLLSRLFLSVQLHRGQLEMVLRAARTVPVVFLCSHQSQMDGLLLSFVLLSQGIGLPRVAVGAWTSPRLRSLLQRLGGIFLPSWSELDDGLPGAVLDAVGAVWAEKSLWSAREVLAALSIPSLSPVCPGGAAEPPAPRPVPGGAPTFPVGIPLFPSEQHSQQNPPLFPQVVLLPQLMWDFSELLEQLLLRGRAVGFSGQLRALVGHSLRQLQHPLAPHPLRPPRAALVPPKMGTLGVGGAGVFGDSRTGDTSVPSACAIRALLLEVLPILGSPSSLTRIMLSRDELLHKILELLQLLPPTLLGLQVGTRRSPVLFNTAGAPGGDMGVACHPFPVSPALPAS</sequence>
<dbReference type="Proteomes" id="UP000694563">
    <property type="component" value="Chromosome 27"/>
</dbReference>
<evidence type="ECO:0000313" key="1">
    <source>
        <dbReference type="Ensembl" id="ENSCUSP00005024393.1"/>
    </source>
</evidence>
<dbReference type="AlphaFoldDB" id="A0A8C3Y932"/>
<accession>A0A8C3Y932</accession>
<keyword evidence="2" id="KW-1185">Reference proteome</keyword>
<proteinExistence type="predicted"/>
<dbReference type="InterPro" id="IPR022284">
    <property type="entry name" value="GPAT/DHAPAT"/>
</dbReference>
<dbReference type="PANTHER" id="PTHR12563:SF15">
    <property type="entry name" value="GLYCEROL-3-PHOSPHATE ACYLTRANSFERASE 2, MITOCHONDRIAL"/>
    <property type="match status" value="1"/>
</dbReference>
<dbReference type="GO" id="GO:0006631">
    <property type="term" value="P:fatty acid metabolic process"/>
    <property type="evidence" value="ECO:0007669"/>
    <property type="project" value="TreeGrafter"/>
</dbReference>
<name>A0A8C3Y932_CATUS</name>
<organism evidence="1 2">
    <name type="scientific">Catharus ustulatus</name>
    <name type="common">Russet-backed thrush</name>
    <name type="synonym">Hylocichla ustulatus</name>
    <dbReference type="NCBI Taxonomy" id="91951"/>
    <lineage>
        <taxon>Eukaryota</taxon>
        <taxon>Metazoa</taxon>
        <taxon>Chordata</taxon>
        <taxon>Craniata</taxon>
        <taxon>Vertebrata</taxon>
        <taxon>Euteleostomi</taxon>
        <taxon>Archelosauria</taxon>
        <taxon>Archosauria</taxon>
        <taxon>Dinosauria</taxon>
        <taxon>Saurischia</taxon>
        <taxon>Theropoda</taxon>
        <taxon>Coelurosauria</taxon>
        <taxon>Aves</taxon>
        <taxon>Neognathae</taxon>
        <taxon>Neoaves</taxon>
        <taxon>Telluraves</taxon>
        <taxon>Australaves</taxon>
        <taxon>Passeriformes</taxon>
        <taxon>Turdidae</taxon>
        <taxon>Catharus</taxon>
    </lineage>
</organism>
<dbReference type="Ensembl" id="ENSCUST00005025261.1">
    <property type="protein sequence ID" value="ENSCUSP00005024393.1"/>
    <property type="gene ID" value="ENSCUSG00005015231.1"/>
</dbReference>
<dbReference type="GO" id="GO:0008654">
    <property type="term" value="P:phospholipid biosynthetic process"/>
    <property type="evidence" value="ECO:0007669"/>
    <property type="project" value="TreeGrafter"/>
</dbReference>